<feature type="signal peptide" evidence="1">
    <location>
        <begin position="1"/>
        <end position="23"/>
    </location>
</feature>
<protein>
    <submittedName>
        <fullName evidence="2">Transporter</fullName>
    </submittedName>
</protein>
<name>A0A2N3PR40_9PROT</name>
<dbReference type="EMBL" id="PIUM01000026">
    <property type="protein sequence ID" value="PKU22854.1"/>
    <property type="molecule type" value="Genomic_DNA"/>
</dbReference>
<dbReference type="AlphaFoldDB" id="A0A2N3PR40"/>
<accession>A0A2N3PR40</accession>
<proteinExistence type="predicted"/>
<keyword evidence="1" id="KW-0732">Signal</keyword>
<comment type="caution">
    <text evidence="2">The sequence shown here is derived from an EMBL/GenBank/DDBJ whole genome shotgun (WGS) entry which is preliminary data.</text>
</comment>
<evidence type="ECO:0000256" key="1">
    <source>
        <dbReference type="SAM" id="SignalP"/>
    </source>
</evidence>
<organism evidence="2 3">
    <name type="scientific">Telmatospirillum siberiense</name>
    <dbReference type="NCBI Taxonomy" id="382514"/>
    <lineage>
        <taxon>Bacteria</taxon>
        <taxon>Pseudomonadati</taxon>
        <taxon>Pseudomonadota</taxon>
        <taxon>Alphaproteobacteria</taxon>
        <taxon>Rhodospirillales</taxon>
        <taxon>Rhodospirillaceae</taxon>
        <taxon>Telmatospirillum</taxon>
    </lineage>
</organism>
<sequence length="304" mass="32469">MRSLSCVAITVIGLGTLFSPAQAKELWTPYLRGVDEGLASGALPPAGVYGVLNNYWAGYDQYDSKGHKTGLKLDALIEVPVVLWVTGLKVLGADYAVALAQPFDYTNVKMAGASSLSNNAHWGNFNTILVPGQLSWSLPNDLHVKTGLSVYLDDASSSPAHPPSGGGVGAGNGHWSLQPDLGISWLHDDWNLSLEVHYDVNFEDGKTHYTSGDDISVDYTLAKTIGKWTVGLGAHQQNQITSDSGAGAAGCATKNGCKVNNYGMGPLVGYQFTDISIMAEYNHNLYAENDVAGEIFNVRLVTKF</sequence>
<dbReference type="Pfam" id="PF13557">
    <property type="entry name" value="Phenol_MetA_deg"/>
    <property type="match status" value="1"/>
</dbReference>
<feature type="chain" id="PRO_5014794551" evidence="1">
    <location>
        <begin position="24"/>
        <end position="304"/>
    </location>
</feature>
<gene>
    <name evidence="2" type="ORF">CWS72_19565</name>
</gene>
<evidence type="ECO:0000313" key="3">
    <source>
        <dbReference type="Proteomes" id="UP000233293"/>
    </source>
</evidence>
<evidence type="ECO:0000313" key="2">
    <source>
        <dbReference type="EMBL" id="PKU22854.1"/>
    </source>
</evidence>
<dbReference type="InterPro" id="IPR025737">
    <property type="entry name" value="FApF"/>
</dbReference>
<dbReference type="RefSeq" id="WP_101252327.1">
    <property type="nucleotide sequence ID" value="NZ_PIUM01000026.1"/>
</dbReference>
<reference evidence="3" key="1">
    <citation type="submission" date="2017-12" db="EMBL/GenBank/DDBJ databases">
        <title>Draft genome sequence of Telmatospirillum siberiense 26-4b1T, an acidotolerant peatland alphaproteobacterium potentially involved in sulfur cycling.</title>
        <authorList>
            <person name="Hausmann B."/>
            <person name="Pjevac P."/>
            <person name="Schreck K."/>
            <person name="Herbold C.W."/>
            <person name="Daims H."/>
            <person name="Wagner M."/>
            <person name="Pester M."/>
            <person name="Loy A."/>
        </authorList>
    </citation>
    <scope>NUCLEOTIDE SEQUENCE [LARGE SCALE GENOMIC DNA]</scope>
    <source>
        <strain evidence="3">26-4b1</strain>
    </source>
</reference>
<dbReference type="Proteomes" id="UP000233293">
    <property type="component" value="Unassembled WGS sequence"/>
</dbReference>
<dbReference type="OrthoDB" id="109533at2"/>
<keyword evidence="3" id="KW-1185">Reference proteome</keyword>